<dbReference type="STRING" id="1797711.A2870_04165"/>
<evidence type="ECO:0000313" key="4">
    <source>
        <dbReference type="Proteomes" id="UP000179102"/>
    </source>
</evidence>
<feature type="region of interest" description="Disordered" evidence="1">
    <location>
        <begin position="200"/>
        <end position="239"/>
    </location>
</feature>
<dbReference type="EMBL" id="MFAZ01000012">
    <property type="protein sequence ID" value="OGD87516.1"/>
    <property type="molecule type" value="Genomic_DNA"/>
</dbReference>
<feature type="region of interest" description="Disordered" evidence="1">
    <location>
        <begin position="34"/>
        <end position="132"/>
    </location>
</feature>
<dbReference type="Proteomes" id="UP000179102">
    <property type="component" value="Unassembled WGS sequence"/>
</dbReference>
<feature type="transmembrane region" description="Helical" evidence="2">
    <location>
        <begin position="554"/>
        <end position="574"/>
    </location>
</feature>
<comment type="caution">
    <text evidence="3">The sequence shown here is derived from an EMBL/GenBank/DDBJ whole genome shotgun (WGS) entry which is preliminary data.</text>
</comment>
<feature type="compositionally biased region" description="Basic and acidic residues" evidence="1">
    <location>
        <begin position="301"/>
        <end position="329"/>
    </location>
</feature>
<accession>A0A1F5G6L7</accession>
<sequence length="597" mass="65107">MASGAPPISPEGGVGAAHIGVGEATKRLETIAAQTPVEDPIQTAARRAAEQVQRVESAQGPEAALNQTASPSFTSQEMARLQAVKDKFPDGIDQTVEPAPASAGGGIPPPEAPTAVGTQPSGEQNPQIPAETEEEKLASIFERMSPQQLQRKSDNIQRQIASLGRKSDRLTNLSDMDKLQTDIDRLQDQLDIIEDIQEIRGDEIDVLPKADGRERGTGRQTREEKLEERDEARRESQQRLEEYRRLARLSSADLNSEGQTEEAVFKALNKELDTSRGADRDEITKRIRDSEARLEAINNLKESREPEDKTKKQEEETKKSAEEQRRNEEELIGLRAETATSTDLDNFRRTVRNIQNEVSDFESSYAELNEAVAAEVDADRKKQLSAERAEVRSNLLDARRRLKLYENAQRTAESRLAESQGAEAVIGAESVAKMSPAEYSRLSKEEKVARLQELAGALPGLNAYEYVLLEEKIYAGDALSQNEMAQFVRYTSDRLVAGDRSVLQTVYQLNGRYSEIAPTVIAAAAATKEGNKALREAFPSNWEKVLKLAAKNKGLLILLLALLAGVVGAVTAGVGPALAVGAGGAAGAGASSGFRRN</sequence>
<feature type="compositionally biased region" description="Basic and acidic residues" evidence="1">
    <location>
        <begin position="269"/>
        <end position="294"/>
    </location>
</feature>
<reference evidence="3 4" key="1">
    <citation type="journal article" date="2016" name="Nat. Commun.">
        <title>Thousands of microbial genomes shed light on interconnected biogeochemical processes in an aquifer system.</title>
        <authorList>
            <person name="Anantharaman K."/>
            <person name="Brown C.T."/>
            <person name="Hug L.A."/>
            <person name="Sharon I."/>
            <person name="Castelle C.J."/>
            <person name="Probst A.J."/>
            <person name="Thomas B.C."/>
            <person name="Singh A."/>
            <person name="Wilkins M.J."/>
            <person name="Karaoz U."/>
            <person name="Brodie E.L."/>
            <person name="Williams K.H."/>
            <person name="Hubbard S.S."/>
            <person name="Banfield J.F."/>
        </authorList>
    </citation>
    <scope>NUCLEOTIDE SEQUENCE [LARGE SCALE GENOMIC DNA]</scope>
</reference>
<keyword evidence="2" id="KW-0812">Transmembrane</keyword>
<evidence type="ECO:0000256" key="2">
    <source>
        <dbReference type="SAM" id="Phobius"/>
    </source>
</evidence>
<feature type="region of interest" description="Disordered" evidence="1">
    <location>
        <begin position="269"/>
        <end position="329"/>
    </location>
</feature>
<dbReference type="AlphaFoldDB" id="A0A1F5G6L7"/>
<feature type="compositionally biased region" description="Polar residues" evidence="1">
    <location>
        <begin position="65"/>
        <end position="77"/>
    </location>
</feature>
<organism evidence="3 4">
    <name type="scientific">Candidatus Curtissbacteria bacterium RIFCSPHIGHO2_01_FULL_41_11</name>
    <dbReference type="NCBI Taxonomy" id="1797711"/>
    <lineage>
        <taxon>Bacteria</taxon>
        <taxon>Candidatus Curtissiibacteriota</taxon>
    </lineage>
</organism>
<evidence type="ECO:0000313" key="3">
    <source>
        <dbReference type="EMBL" id="OGD87516.1"/>
    </source>
</evidence>
<keyword evidence="2" id="KW-1133">Transmembrane helix</keyword>
<name>A0A1F5G6L7_9BACT</name>
<proteinExistence type="predicted"/>
<keyword evidence="2" id="KW-0472">Membrane</keyword>
<protein>
    <submittedName>
        <fullName evidence="3">Uncharacterized protein</fullName>
    </submittedName>
</protein>
<feature type="compositionally biased region" description="Low complexity" evidence="1">
    <location>
        <begin position="44"/>
        <end position="56"/>
    </location>
</feature>
<gene>
    <name evidence="3" type="ORF">A2870_04165</name>
</gene>
<evidence type="ECO:0000256" key="1">
    <source>
        <dbReference type="SAM" id="MobiDB-lite"/>
    </source>
</evidence>
<feature type="compositionally biased region" description="Polar residues" evidence="1">
    <location>
        <begin position="116"/>
        <end position="127"/>
    </location>
</feature>